<organism evidence="1 2">
    <name type="scientific">Exophiala bonariae</name>
    <dbReference type="NCBI Taxonomy" id="1690606"/>
    <lineage>
        <taxon>Eukaryota</taxon>
        <taxon>Fungi</taxon>
        <taxon>Dikarya</taxon>
        <taxon>Ascomycota</taxon>
        <taxon>Pezizomycotina</taxon>
        <taxon>Eurotiomycetes</taxon>
        <taxon>Chaetothyriomycetidae</taxon>
        <taxon>Chaetothyriales</taxon>
        <taxon>Herpotrichiellaceae</taxon>
        <taxon>Exophiala</taxon>
    </lineage>
</organism>
<dbReference type="EMBL" id="JAVRRD010000006">
    <property type="protein sequence ID" value="KAK5057607.1"/>
    <property type="molecule type" value="Genomic_DNA"/>
</dbReference>
<gene>
    <name evidence="1" type="ORF">LTR84_011607</name>
</gene>
<dbReference type="RefSeq" id="XP_064708725.1">
    <property type="nucleotide sequence ID" value="XM_064855136.1"/>
</dbReference>
<evidence type="ECO:0008006" key="3">
    <source>
        <dbReference type="Google" id="ProtNLM"/>
    </source>
</evidence>
<keyword evidence="2" id="KW-1185">Reference proteome</keyword>
<comment type="caution">
    <text evidence="1">The sequence shown here is derived from an EMBL/GenBank/DDBJ whole genome shotgun (WGS) entry which is preliminary data.</text>
</comment>
<accession>A0AAV9NGG5</accession>
<dbReference type="AlphaFoldDB" id="A0AAV9NGG5"/>
<dbReference type="Proteomes" id="UP001358417">
    <property type="component" value="Unassembled WGS sequence"/>
</dbReference>
<sequence>MYSIESAHQHAISGFRPDGTNRHQTPLMANPETLVLVMDHLVQIPFLTFQGQTSAFAHAQILSTVNFMEDSSSKSDDTPTSVYPAILSHPELERQIRELLSLDIQDLKFTEFLARIHVLIAVVFASVFSLQSSGNTLADFPLLDHAIKLLHRWEQHFKIHLPEHLSSDLSPWQAWVIAESCRRTFLALQWITGMVELCQSGYCSYQPFVESLPFDARTGLWEAETEAEWNSALEAHRRIELDPNSSTANKPAESSLVSWCEFIESAGPSPRPRFDGMLQRLLLVAYYGKETQLPVDLQASSHPKFRMPDNITPA</sequence>
<reference evidence="1 2" key="1">
    <citation type="submission" date="2023-08" db="EMBL/GenBank/DDBJ databases">
        <title>Black Yeasts Isolated from many extreme environments.</title>
        <authorList>
            <person name="Coleine C."/>
            <person name="Stajich J.E."/>
            <person name="Selbmann L."/>
        </authorList>
    </citation>
    <scope>NUCLEOTIDE SEQUENCE [LARGE SCALE GENOMIC DNA]</scope>
    <source>
        <strain evidence="1 2">CCFEE 5792</strain>
    </source>
</reference>
<protein>
    <recommendedName>
        <fullName evidence="3">Transcription factor domain-containing protein</fullName>
    </recommendedName>
</protein>
<proteinExistence type="predicted"/>
<evidence type="ECO:0000313" key="1">
    <source>
        <dbReference type="EMBL" id="KAK5057607.1"/>
    </source>
</evidence>
<name>A0AAV9NGG5_9EURO</name>
<evidence type="ECO:0000313" key="2">
    <source>
        <dbReference type="Proteomes" id="UP001358417"/>
    </source>
</evidence>
<dbReference type="GeneID" id="89979757"/>